<dbReference type="CDD" id="cd01650">
    <property type="entry name" value="RT_nLTR_like"/>
    <property type="match status" value="1"/>
</dbReference>
<evidence type="ECO:0000313" key="4">
    <source>
        <dbReference type="Proteomes" id="UP000499080"/>
    </source>
</evidence>
<dbReference type="PANTHER" id="PTHR19446">
    <property type="entry name" value="REVERSE TRANSCRIPTASES"/>
    <property type="match status" value="1"/>
</dbReference>
<dbReference type="SUPFAM" id="SSF56672">
    <property type="entry name" value="DNA/RNA polymerases"/>
    <property type="match status" value="1"/>
</dbReference>
<gene>
    <name evidence="3" type="primary">PO11_247</name>
    <name evidence="3" type="ORF">AVEN_13013_1</name>
</gene>
<organism evidence="3 4">
    <name type="scientific">Araneus ventricosus</name>
    <name type="common">Orbweaver spider</name>
    <name type="synonym">Epeira ventricosa</name>
    <dbReference type="NCBI Taxonomy" id="182803"/>
    <lineage>
        <taxon>Eukaryota</taxon>
        <taxon>Metazoa</taxon>
        <taxon>Ecdysozoa</taxon>
        <taxon>Arthropoda</taxon>
        <taxon>Chelicerata</taxon>
        <taxon>Arachnida</taxon>
        <taxon>Araneae</taxon>
        <taxon>Araneomorphae</taxon>
        <taxon>Entelegynae</taxon>
        <taxon>Araneoidea</taxon>
        <taxon>Araneidae</taxon>
        <taxon>Araneus</taxon>
    </lineage>
</organism>
<keyword evidence="4" id="KW-1185">Reference proteome</keyword>
<accession>A0A4Y2HMF2</accession>
<dbReference type="InterPro" id="IPR043502">
    <property type="entry name" value="DNA/RNA_pol_sf"/>
</dbReference>
<proteinExistence type="predicted"/>
<sequence length="342" mass="39048">MGRQLRRDHSRQPFGVHFDTAKDPNRRPFQLSSVRKKDGSLTATMDEALHKLLSYHFPDDTALDTPAQASIRRNSKIPPYTPDDPPSPLEVEAAVREIRSKKAPVPDGLYGDVINEAFAINKSFLVDFFNCCLEQGYFSKRWRTAQLVLFNKPNKEDTEPSAFHPICLLNALGKVLDKLVTKRLYHHLLKLNHLQNRQYGFVSGRSATDAILELKSWIHKARDEAKHSVIISLDVQSAFNRVWWPLVLVHNLRQINCPRNIFKTVASFLEDRSVSFTYGDITNTKSYTIGCPQGSNSGPLLWLLIANDASSSTSRKTSEYWLMRMIFISLWQHPASTPSRRK</sequence>
<dbReference type="Pfam" id="PF00078">
    <property type="entry name" value="RVT_1"/>
    <property type="match status" value="1"/>
</dbReference>
<feature type="compositionally biased region" description="Basic and acidic residues" evidence="1">
    <location>
        <begin position="1"/>
        <end position="11"/>
    </location>
</feature>
<reference evidence="3 4" key="1">
    <citation type="journal article" date="2019" name="Sci. Rep.">
        <title>Orb-weaving spider Araneus ventricosus genome elucidates the spidroin gene catalogue.</title>
        <authorList>
            <person name="Kono N."/>
            <person name="Nakamura H."/>
            <person name="Ohtoshi R."/>
            <person name="Moran D.A.P."/>
            <person name="Shinohara A."/>
            <person name="Yoshida Y."/>
            <person name="Fujiwara M."/>
            <person name="Mori M."/>
            <person name="Tomita M."/>
            <person name="Arakawa K."/>
        </authorList>
    </citation>
    <scope>NUCLEOTIDE SEQUENCE [LARGE SCALE GENOMIC DNA]</scope>
</reference>
<evidence type="ECO:0000256" key="1">
    <source>
        <dbReference type="SAM" id="MobiDB-lite"/>
    </source>
</evidence>
<dbReference type="EMBL" id="BGPR01002024">
    <property type="protein sequence ID" value="GBM66418.1"/>
    <property type="molecule type" value="Genomic_DNA"/>
</dbReference>
<feature type="region of interest" description="Disordered" evidence="1">
    <location>
        <begin position="1"/>
        <end position="29"/>
    </location>
</feature>
<dbReference type="GO" id="GO:0071897">
    <property type="term" value="P:DNA biosynthetic process"/>
    <property type="evidence" value="ECO:0007669"/>
    <property type="project" value="UniProtKB-ARBA"/>
</dbReference>
<name>A0A4Y2HMF2_ARAVE</name>
<evidence type="ECO:0000313" key="3">
    <source>
        <dbReference type="EMBL" id="GBM66418.1"/>
    </source>
</evidence>
<evidence type="ECO:0000259" key="2">
    <source>
        <dbReference type="Pfam" id="PF00078"/>
    </source>
</evidence>
<dbReference type="Proteomes" id="UP000499080">
    <property type="component" value="Unassembled WGS sequence"/>
</dbReference>
<feature type="domain" description="Reverse transcriptase" evidence="2">
    <location>
        <begin position="155"/>
        <end position="317"/>
    </location>
</feature>
<comment type="caution">
    <text evidence="3">The sequence shown here is derived from an EMBL/GenBank/DDBJ whole genome shotgun (WGS) entry which is preliminary data.</text>
</comment>
<protein>
    <submittedName>
        <fullName evidence="3">Retrovirus-related Pol polyprotein from type-1 retrotransposable element R1</fullName>
    </submittedName>
</protein>
<dbReference type="OrthoDB" id="7431971at2759"/>
<dbReference type="AlphaFoldDB" id="A0A4Y2HMF2"/>
<dbReference type="InterPro" id="IPR000477">
    <property type="entry name" value="RT_dom"/>
</dbReference>